<name>A0ABP9PLV9_9ACTN</name>
<sequence length="124" mass="13529">MRSEPARRPLALGAVSLAVGVGLGGCSWSGLSIFDGFLDVFEPESAGDVTCGQWLDQSTEQRRSSVVDLIEDSDDEAVQDTLDEFEAGDERDDFLDSIAEFITSECESKGEDDTRIGEYVYADF</sequence>
<evidence type="ECO:0000313" key="2">
    <source>
        <dbReference type="Proteomes" id="UP001500221"/>
    </source>
</evidence>
<comment type="caution">
    <text evidence="1">The sequence shown here is derived from an EMBL/GenBank/DDBJ whole genome shotgun (WGS) entry which is preliminary data.</text>
</comment>
<accession>A0ABP9PLV9</accession>
<keyword evidence="2" id="KW-1185">Reference proteome</keyword>
<protein>
    <recommendedName>
        <fullName evidence="3">DUF732 domain-containing protein</fullName>
    </recommendedName>
</protein>
<dbReference type="RefSeq" id="WP_345458484.1">
    <property type="nucleotide sequence ID" value="NZ_BAABKG010000003.1"/>
</dbReference>
<dbReference type="Proteomes" id="UP001500221">
    <property type="component" value="Unassembled WGS sequence"/>
</dbReference>
<dbReference type="EMBL" id="BAABKG010000003">
    <property type="protein sequence ID" value="GAA5148796.1"/>
    <property type="molecule type" value="Genomic_DNA"/>
</dbReference>
<gene>
    <name evidence="1" type="ORF">GCM10023340_23140</name>
</gene>
<proteinExistence type="predicted"/>
<reference evidence="2" key="1">
    <citation type="journal article" date="2019" name="Int. J. Syst. Evol. Microbiol.">
        <title>The Global Catalogue of Microorganisms (GCM) 10K type strain sequencing project: providing services to taxonomists for standard genome sequencing and annotation.</title>
        <authorList>
            <consortium name="The Broad Institute Genomics Platform"/>
            <consortium name="The Broad Institute Genome Sequencing Center for Infectious Disease"/>
            <person name="Wu L."/>
            <person name="Ma J."/>
        </authorList>
    </citation>
    <scope>NUCLEOTIDE SEQUENCE [LARGE SCALE GENOMIC DNA]</scope>
    <source>
        <strain evidence="2">JCM 18459</strain>
    </source>
</reference>
<dbReference type="PROSITE" id="PS51257">
    <property type="entry name" value="PROKAR_LIPOPROTEIN"/>
    <property type="match status" value="1"/>
</dbReference>
<evidence type="ECO:0000313" key="1">
    <source>
        <dbReference type="EMBL" id="GAA5148796.1"/>
    </source>
</evidence>
<evidence type="ECO:0008006" key="3">
    <source>
        <dbReference type="Google" id="ProtNLM"/>
    </source>
</evidence>
<organism evidence="1 2">
    <name type="scientific">Nocardioides marinquilinus</name>
    <dbReference type="NCBI Taxonomy" id="1210400"/>
    <lineage>
        <taxon>Bacteria</taxon>
        <taxon>Bacillati</taxon>
        <taxon>Actinomycetota</taxon>
        <taxon>Actinomycetes</taxon>
        <taxon>Propionibacteriales</taxon>
        <taxon>Nocardioidaceae</taxon>
        <taxon>Nocardioides</taxon>
    </lineage>
</organism>